<protein>
    <recommendedName>
        <fullName evidence="1">AP-5 complex subunit zeta-1 C-terminal TPR domain-containing protein</fullName>
    </recommendedName>
</protein>
<dbReference type="PANTHER" id="PTHR47885:SF1">
    <property type="entry name" value="AP-5 COMPLEX SUBUNIT ZETA-1"/>
    <property type="match status" value="1"/>
</dbReference>
<keyword evidence="3" id="KW-1185">Reference proteome</keyword>
<dbReference type="EMBL" id="PYDT01000004">
    <property type="protein sequence ID" value="THU62751.1"/>
    <property type="molecule type" value="Genomic_DNA"/>
</dbReference>
<comment type="caution">
    <text evidence="2">The sequence shown here is derived from an EMBL/GenBank/DDBJ whole genome shotgun (WGS) entry which is preliminary data.</text>
</comment>
<dbReference type="AlphaFoldDB" id="A0A4S8JL08"/>
<gene>
    <name evidence="2" type="ORF">C4D60_Mb01t08430</name>
</gene>
<dbReference type="Pfam" id="PF25154">
    <property type="entry name" value="TPR_AP5Z1_C"/>
    <property type="match status" value="1"/>
</dbReference>
<dbReference type="STRING" id="52838.A0A4S8JL08"/>
<evidence type="ECO:0000313" key="3">
    <source>
        <dbReference type="Proteomes" id="UP000317650"/>
    </source>
</evidence>
<organism evidence="2 3">
    <name type="scientific">Musa balbisiana</name>
    <name type="common">Banana</name>
    <dbReference type="NCBI Taxonomy" id="52838"/>
    <lineage>
        <taxon>Eukaryota</taxon>
        <taxon>Viridiplantae</taxon>
        <taxon>Streptophyta</taxon>
        <taxon>Embryophyta</taxon>
        <taxon>Tracheophyta</taxon>
        <taxon>Spermatophyta</taxon>
        <taxon>Magnoliopsida</taxon>
        <taxon>Liliopsida</taxon>
        <taxon>Zingiberales</taxon>
        <taxon>Musaceae</taxon>
        <taxon>Musa</taxon>
    </lineage>
</organism>
<name>A0A4S8JL08_MUSBA</name>
<sequence length="252" mass="27941">MFAWKAQFHLLVASLEKVEKSSGSLIGSSIASIQKSAAPEMLLALMDEAYTGSAIEDRGGDSGSDDNNDIDVSDPVFLDILKDENDGITERPWTSPAMTAMLQAAINNTQSERLKQVLHMTPQFLALYFSIALRDVNDSLLCALIPLVMSRYATTFPDKVFSHEVQKRLSDFMLAAFQQCPKFIALLKTELALHLCWAIGEHGAGGVAYKDVARELFENLELLLYENLLSSSYVEFNVDNSGFVKHVRMPNL</sequence>
<evidence type="ECO:0000259" key="1">
    <source>
        <dbReference type="Pfam" id="PF25154"/>
    </source>
</evidence>
<proteinExistence type="predicted"/>
<feature type="domain" description="AP-5 complex subunit zeta-1 C-terminal TPR" evidence="1">
    <location>
        <begin position="98"/>
        <end position="195"/>
    </location>
</feature>
<dbReference type="Proteomes" id="UP000317650">
    <property type="component" value="Chromosome 1"/>
</dbReference>
<dbReference type="PANTHER" id="PTHR47885">
    <property type="entry name" value="AP-5 COMPLEX SUBUNIT ZETA-1"/>
    <property type="match status" value="1"/>
</dbReference>
<dbReference type="InterPro" id="IPR056856">
    <property type="entry name" value="TPR_AP5Z1_C"/>
</dbReference>
<accession>A0A4S8JL08</accession>
<reference evidence="2 3" key="1">
    <citation type="journal article" date="2019" name="Nat. Plants">
        <title>Genome sequencing of Musa balbisiana reveals subgenome evolution and function divergence in polyploid bananas.</title>
        <authorList>
            <person name="Yao X."/>
        </authorList>
    </citation>
    <scope>NUCLEOTIDE SEQUENCE [LARGE SCALE GENOMIC DNA]</scope>
    <source>
        <strain evidence="3">cv. DH-PKW</strain>
        <tissue evidence="2">Leaves</tissue>
    </source>
</reference>
<evidence type="ECO:0000313" key="2">
    <source>
        <dbReference type="EMBL" id="THU62751.1"/>
    </source>
</evidence>